<evidence type="ECO:0000256" key="1">
    <source>
        <dbReference type="SAM" id="MobiDB-lite"/>
    </source>
</evidence>
<comment type="caution">
    <text evidence="2">The sequence shown here is derived from an EMBL/GenBank/DDBJ whole genome shotgun (WGS) entry which is preliminary data.</text>
</comment>
<feature type="region of interest" description="Disordered" evidence="1">
    <location>
        <begin position="13"/>
        <end position="51"/>
    </location>
</feature>
<evidence type="ECO:0000313" key="3">
    <source>
        <dbReference type="Proteomes" id="UP000188268"/>
    </source>
</evidence>
<keyword evidence="3" id="KW-1185">Reference proteome</keyword>
<protein>
    <submittedName>
        <fullName evidence="2">Uncharacterized protein</fullName>
    </submittedName>
</protein>
<proteinExistence type="predicted"/>
<dbReference type="EMBL" id="AWWV01009526">
    <property type="protein sequence ID" value="OMO86016.1"/>
    <property type="molecule type" value="Genomic_DNA"/>
</dbReference>
<dbReference type="Gramene" id="OMO86016">
    <property type="protein sequence ID" value="OMO86016"/>
    <property type="gene ID" value="CCACVL1_09860"/>
</dbReference>
<gene>
    <name evidence="2" type="ORF">CCACVL1_09860</name>
</gene>
<organism evidence="2 3">
    <name type="scientific">Corchorus capsularis</name>
    <name type="common">Jute</name>
    <dbReference type="NCBI Taxonomy" id="210143"/>
    <lineage>
        <taxon>Eukaryota</taxon>
        <taxon>Viridiplantae</taxon>
        <taxon>Streptophyta</taxon>
        <taxon>Embryophyta</taxon>
        <taxon>Tracheophyta</taxon>
        <taxon>Spermatophyta</taxon>
        <taxon>Magnoliopsida</taxon>
        <taxon>eudicotyledons</taxon>
        <taxon>Gunneridae</taxon>
        <taxon>Pentapetalae</taxon>
        <taxon>rosids</taxon>
        <taxon>malvids</taxon>
        <taxon>Malvales</taxon>
        <taxon>Malvaceae</taxon>
        <taxon>Grewioideae</taxon>
        <taxon>Apeibeae</taxon>
        <taxon>Corchorus</taxon>
    </lineage>
</organism>
<dbReference type="Proteomes" id="UP000188268">
    <property type="component" value="Unassembled WGS sequence"/>
</dbReference>
<accession>A0A1R3ITW8</accession>
<reference evidence="2 3" key="1">
    <citation type="submission" date="2013-09" db="EMBL/GenBank/DDBJ databases">
        <title>Corchorus capsularis genome sequencing.</title>
        <authorList>
            <person name="Alam M."/>
            <person name="Haque M.S."/>
            <person name="Islam M.S."/>
            <person name="Emdad E.M."/>
            <person name="Islam M.M."/>
            <person name="Ahmed B."/>
            <person name="Halim A."/>
            <person name="Hossen Q.M.M."/>
            <person name="Hossain M.Z."/>
            <person name="Ahmed R."/>
            <person name="Khan M.M."/>
            <person name="Islam R."/>
            <person name="Rashid M.M."/>
            <person name="Khan S.A."/>
            <person name="Rahman M.S."/>
            <person name="Alam M."/>
        </authorList>
    </citation>
    <scope>NUCLEOTIDE SEQUENCE [LARGE SCALE GENOMIC DNA]</scope>
    <source>
        <strain evidence="3">cv. CVL-1</strain>
        <tissue evidence="2">Whole seedling</tissue>
    </source>
</reference>
<sequence length="51" mass="5835">MDFFTASCRRVYRGMQNSGPYPSSKRQHHTRDARALRKAKKGGHPEPSFGK</sequence>
<evidence type="ECO:0000313" key="2">
    <source>
        <dbReference type="EMBL" id="OMO86016.1"/>
    </source>
</evidence>
<name>A0A1R3ITW8_COCAP</name>
<dbReference type="AlphaFoldDB" id="A0A1R3ITW8"/>